<organism evidence="4">
    <name type="scientific">freshwater metagenome</name>
    <dbReference type="NCBI Taxonomy" id="449393"/>
    <lineage>
        <taxon>unclassified sequences</taxon>
        <taxon>metagenomes</taxon>
        <taxon>ecological metagenomes</taxon>
    </lineage>
</organism>
<proteinExistence type="predicted"/>
<dbReference type="InterPro" id="IPR029051">
    <property type="entry name" value="DUF4352"/>
</dbReference>
<dbReference type="Gene3D" id="2.60.40.1240">
    <property type="match status" value="1"/>
</dbReference>
<dbReference type="InterPro" id="IPR029050">
    <property type="entry name" value="Immunoprotect_excell_Ig-like"/>
</dbReference>
<dbReference type="Pfam" id="PF11611">
    <property type="entry name" value="DUF4352"/>
    <property type="match status" value="1"/>
</dbReference>
<feature type="region of interest" description="Disordered" evidence="2">
    <location>
        <begin position="38"/>
        <end position="78"/>
    </location>
</feature>
<dbReference type="AlphaFoldDB" id="A0A6J7JAT4"/>
<evidence type="ECO:0000256" key="1">
    <source>
        <dbReference type="ARBA" id="ARBA00022729"/>
    </source>
</evidence>
<gene>
    <name evidence="4" type="ORF">UFOPK3674_01758</name>
</gene>
<accession>A0A6J7JAT4</accession>
<evidence type="ECO:0000256" key="2">
    <source>
        <dbReference type="SAM" id="MobiDB-lite"/>
    </source>
</evidence>
<dbReference type="EMBL" id="CAFBMX010000009">
    <property type="protein sequence ID" value="CAB4939931.1"/>
    <property type="molecule type" value="Genomic_DNA"/>
</dbReference>
<evidence type="ECO:0000259" key="3">
    <source>
        <dbReference type="Pfam" id="PF11611"/>
    </source>
</evidence>
<evidence type="ECO:0000313" key="4">
    <source>
        <dbReference type="EMBL" id="CAB4939931.1"/>
    </source>
</evidence>
<protein>
    <submittedName>
        <fullName evidence="4">Unannotated protein</fullName>
    </submittedName>
</protein>
<reference evidence="4" key="1">
    <citation type="submission" date="2020-05" db="EMBL/GenBank/DDBJ databases">
        <authorList>
            <person name="Chiriac C."/>
            <person name="Salcher M."/>
            <person name="Ghai R."/>
            <person name="Kavagutti S V."/>
        </authorList>
    </citation>
    <scope>NUCLEOTIDE SEQUENCE</scope>
</reference>
<name>A0A6J7JAT4_9ZZZZ</name>
<keyword evidence="1" id="KW-0732">Signal</keyword>
<feature type="domain" description="DUF4352" evidence="3">
    <location>
        <begin position="93"/>
        <end position="192"/>
    </location>
</feature>
<sequence length="215" mass="22002">MWAASSLSRLLILACIGALTLTLLGACGGSPRTKTAADAAANTTAAEESLLADEGASDQPADKAEPAEEAEPVAPTVAKVGDAITLTGQDDAERVKVTVVEVLDPMPTGEFDSPASGKRYVGIVLRLTNVGSSSYSDSPSNGAVVVYGDDRQAQGTIVLEGPCSDGFSSTLKLAPGESGKGCLPFEVGATSTLKRFKFTLASGFADETGLWSLRD</sequence>